<dbReference type="Gene3D" id="2.60.40.1730">
    <property type="entry name" value="tricorn interacting facor f3 domain"/>
    <property type="match status" value="1"/>
</dbReference>
<gene>
    <name evidence="2" type="ORF">TELCIR_09563</name>
</gene>
<dbReference type="Pfam" id="PF17900">
    <property type="entry name" value="Peptidase_M1_N"/>
    <property type="match status" value="1"/>
</dbReference>
<feature type="domain" description="Aminopeptidase N-like N-terminal" evidence="1">
    <location>
        <begin position="25"/>
        <end position="193"/>
    </location>
</feature>
<dbReference type="GO" id="GO:0008270">
    <property type="term" value="F:zinc ion binding"/>
    <property type="evidence" value="ECO:0007669"/>
    <property type="project" value="TreeGrafter"/>
</dbReference>
<protein>
    <submittedName>
        <fullName evidence="2">Peptidase family M1</fullName>
    </submittedName>
</protein>
<proteinExistence type="predicted"/>
<keyword evidence="3" id="KW-1185">Reference proteome</keyword>
<accession>A0A2G9UGL5</accession>
<dbReference type="GO" id="GO:0005737">
    <property type="term" value="C:cytoplasm"/>
    <property type="evidence" value="ECO:0007669"/>
    <property type="project" value="TreeGrafter"/>
</dbReference>
<dbReference type="OrthoDB" id="5834318at2759"/>
<dbReference type="PANTHER" id="PTHR11533:SF301">
    <property type="entry name" value="AMINOPEPTIDASE"/>
    <property type="match status" value="1"/>
</dbReference>
<dbReference type="GO" id="GO:0070006">
    <property type="term" value="F:metalloaminopeptidase activity"/>
    <property type="evidence" value="ECO:0007669"/>
    <property type="project" value="TreeGrafter"/>
</dbReference>
<name>A0A2G9UGL5_TELCI</name>
<reference evidence="2 3" key="1">
    <citation type="submission" date="2015-09" db="EMBL/GenBank/DDBJ databases">
        <title>Draft genome of the parasitic nematode Teladorsagia circumcincta isolate WARC Sus (inbred).</title>
        <authorList>
            <person name="Mitreva M."/>
        </authorList>
    </citation>
    <scope>NUCLEOTIDE SEQUENCE [LARGE SCALE GENOMIC DNA]</scope>
    <source>
        <strain evidence="2 3">S</strain>
    </source>
</reference>
<dbReference type="GO" id="GO:0005615">
    <property type="term" value="C:extracellular space"/>
    <property type="evidence" value="ECO:0007669"/>
    <property type="project" value="TreeGrafter"/>
</dbReference>
<dbReference type="AlphaFoldDB" id="A0A2G9UGL5"/>
<dbReference type="GO" id="GO:0042277">
    <property type="term" value="F:peptide binding"/>
    <property type="evidence" value="ECO:0007669"/>
    <property type="project" value="TreeGrafter"/>
</dbReference>
<dbReference type="Proteomes" id="UP000230423">
    <property type="component" value="Unassembled WGS sequence"/>
</dbReference>
<organism evidence="2 3">
    <name type="scientific">Teladorsagia circumcincta</name>
    <name type="common">Brown stomach worm</name>
    <name type="synonym">Ostertagia circumcincta</name>
    <dbReference type="NCBI Taxonomy" id="45464"/>
    <lineage>
        <taxon>Eukaryota</taxon>
        <taxon>Metazoa</taxon>
        <taxon>Ecdysozoa</taxon>
        <taxon>Nematoda</taxon>
        <taxon>Chromadorea</taxon>
        <taxon>Rhabditida</taxon>
        <taxon>Rhabditina</taxon>
        <taxon>Rhabditomorpha</taxon>
        <taxon>Strongyloidea</taxon>
        <taxon>Trichostrongylidae</taxon>
        <taxon>Teladorsagia</taxon>
    </lineage>
</organism>
<dbReference type="GO" id="GO:0043171">
    <property type="term" value="P:peptide catabolic process"/>
    <property type="evidence" value="ECO:0007669"/>
    <property type="project" value="TreeGrafter"/>
</dbReference>
<evidence type="ECO:0000313" key="2">
    <source>
        <dbReference type="EMBL" id="PIO68640.1"/>
    </source>
</evidence>
<dbReference type="SUPFAM" id="SSF63737">
    <property type="entry name" value="Leukotriene A4 hydrolase N-terminal domain"/>
    <property type="match status" value="1"/>
</dbReference>
<evidence type="ECO:0000259" key="1">
    <source>
        <dbReference type="Pfam" id="PF17900"/>
    </source>
</evidence>
<dbReference type="EMBL" id="KZ347000">
    <property type="protein sequence ID" value="PIO68640.1"/>
    <property type="molecule type" value="Genomic_DNA"/>
</dbReference>
<dbReference type="GO" id="GO:0016020">
    <property type="term" value="C:membrane"/>
    <property type="evidence" value="ECO:0007669"/>
    <property type="project" value="TreeGrafter"/>
</dbReference>
<dbReference type="GO" id="GO:0006508">
    <property type="term" value="P:proteolysis"/>
    <property type="evidence" value="ECO:0007669"/>
    <property type="project" value="TreeGrafter"/>
</dbReference>
<dbReference type="InterPro" id="IPR050344">
    <property type="entry name" value="Peptidase_M1_aminopeptidases"/>
</dbReference>
<dbReference type="PANTHER" id="PTHR11533">
    <property type="entry name" value="PROTEASE M1 ZINC METALLOPROTEASE"/>
    <property type="match status" value="1"/>
</dbReference>
<dbReference type="InterPro" id="IPR042097">
    <property type="entry name" value="Aminopeptidase_N-like_N_sf"/>
</dbReference>
<dbReference type="InterPro" id="IPR045357">
    <property type="entry name" value="Aminopeptidase_N-like_N"/>
</dbReference>
<evidence type="ECO:0000313" key="3">
    <source>
        <dbReference type="Proteomes" id="UP000230423"/>
    </source>
</evidence>
<sequence length="201" mass="22734">MFLKKSRALLVKQLTKMFTTNVVLYDLSIKTYLPNYVDFPPEKNLTFDGQVEISMVVEEPTKSIVLNAKNITVIPEKCEVFLGEEKVEIESVMEHERLEKLEFLLKKRLEKDQKVLLKVIYTGLISNTLGGLYQATYTHTDGTTKIAAVTQMEPTDARRMVPCLDEPNFKANWTVTVIHPKGTRAVSNGIETNGEGLARVL</sequence>